<keyword evidence="3" id="KW-0045">Antibiotic biosynthesis</keyword>
<dbReference type="GO" id="GO:0017000">
    <property type="term" value="P:antibiotic biosynthetic process"/>
    <property type="evidence" value="ECO:0007669"/>
    <property type="project" value="UniProtKB-KW"/>
</dbReference>
<dbReference type="PANTHER" id="PTHR10696:SF56">
    <property type="entry name" value="TAUD_TFDA-LIKE DOMAIN-CONTAINING PROTEIN"/>
    <property type="match status" value="1"/>
</dbReference>
<proteinExistence type="predicted"/>
<dbReference type="SUPFAM" id="SSF51197">
    <property type="entry name" value="Clavaminate synthase-like"/>
    <property type="match status" value="1"/>
</dbReference>
<evidence type="ECO:0000313" key="6">
    <source>
        <dbReference type="Proteomes" id="UP000521868"/>
    </source>
</evidence>
<dbReference type="Gene3D" id="3.60.130.10">
    <property type="entry name" value="Clavaminate synthase-like"/>
    <property type="match status" value="1"/>
</dbReference>
<gene>
    <name evidence="5" type="ORF">RAMLITH_14615</name>
</gene>
<dbReference type="AlphaFoldDB" id="A0A7X6I7C4"/>
<comment type="caution">
    <text evidence="5">The sequence shown here is derived from an EMBL/GenBank/DDBJ whole genome shotgun (WGS) entry which is preliminary data.</text>
</comment>
<dbReference type="PANTHER" id="PTHR10696">
    <property type="entry name" value="GAMMA-BUTYROBETAINE HYDROXYLASE-RELATED"/>
    <property type="match status" value="1"/>
</dbReference>
<evidence type="ECO:0000313" key="5">
    <source>
        <dbReference type="EMBL" id="NKE67059.1"/>
    </source>
</evidence>
<dbReference type="Pfam" id="PF02668">
    <property type="entry name" value="TauD"/>
    <property type="match status" value="1"/>
</dbReference>
<name>A0A7X6I7C4_9BURK</name>
<protein>
    <submittedName>
        <fullName evidence="5">TauD/TfdA family dioxygenase</fullName>
    </submittedName>
</protein>
<reference evidence="5 6" key="1">
    <citation type="journal article" date="2020" name="Nature">
        <title>Bacterial chemolithoautotrophy via manganese oxidation.</title>
        <authorList>
            <person name="Yu H."/>
            <person name="Leadbetter J.R."/>
        </authorList>
    </citation>
    <scope>NUCLEOTIDE SEQUENCE [LARGE SCALE GENOMIC DNA]</scope>
    <source>
        <strain evidence="5 6">RBP-1</strain>
    </source>
</reference>
<feature type="domain" description="TauD/TfdA-like" evidence="4">
    <location>
        <begin position="44"/>
        <end position="291"/>
    </location>
</feature>
<dbReference type="InterPro" id="IPR003819">
    <property type="entry name" value="TauD/TfdA-like"/>
</dbReference>
<dbReference type="Proteomes" id="UP000521868">
    <property type="component" value="Unassembled WGS sequence"/>
</dbReference>
<sequence length="308" mass="34674">MLVIEPRSRCRAANPFDLGNEAGYRRWRHWKLALQPRQLQDLFVDVRDPHDLSAGERSALQACIARAGVAIYRSRVVDDDPDLPRRLGAQLGLHRLDANWLAQEDGVSRITVSGASDGHGFIPYTNHPIGWHTDGYYHPQRRRIRGMVLHCVRPAASGGENALLDHELAYIALRDRSPRLVQALMEPDAMTIPERRGEDGVARPAQGGPVFSIDDDGCLHMRYTARTRSIAWKDDEVTAAAVAMLRDVMKQSPAVWRVRLQPGMGMVGHNVLHERSAFTDDPRSPRLLLRARFLDRVQPPTEASWRNG</sequence>
<evidence type="ECO:0000259" key="4">
    <source>
        <dbReference type="Pfam" id="PF02668"/>
    </source>
</evidence>
<comment type="cofactor">
    <cofactor evidence="1">
        <name>Fe(2+)</name>
        <dbReference type="ChEBI" id="CHEBI:29033"/>
    </cofactor>
</comment>
<evidence type="ECO:0000256" key="3">
    <source>
        <dbReference type="ARBA" id="ARBA00023194"/>
    </source>
</evidence>
<dbReference type="EMBL" id="VTOX01000005">
    <property type="protein sequence ID" value="NKE67059.1"/>
    <property type="molecule type" value="Genomic_DNA"/>
</dbReference>
<evidence type="ECO:0000256" key="1">
    <source>
        <dbReference type="ARBA" id="ARBA00001954"/>
    </source>
</evidence>
<dbReference type="GO" id="GO:0016706">
    <property type="term" value="F:2-oxoglutarate-dependent dioxygenase activity"/>
    <property type="evidence" value="ECO:0007669"/>
    <property type="project" value="UniProtKB-ARBA"/>
</dbReference>
<dbReference type="InterPro" id="IPR042098">
    <property type="entry name" value="TauD-like_sf"/>
</dbReference>
<accession>A0A7X6I7C4</accession>
<evidence type="ECO:0000256" key="2">
    <source>
        <dbReference type="ARBA" id="ARBA00023002"/>
    </source>
</evidence>
<keyword evidence="2" id="KW-0560">Oxidoreductase</keyword>
<organism evidence="5 6">
    <name type="scientific">Ramlibacter lithotrophicus</name>
    <dbReference type="NCBI Taxonomy" id="2606681"/>
    <lineage>
        <taxon>Bacteria</taxon>
        <taxon>Pseudomonadati</taxon>
        <taxon>Pseudomonadota</taxon>
        <taxon>Betaproteobacteria</taxon>
        <taxon>Burkholderiales</taxon>
        <taxon>Comamonadaceae</taxon>
        <taxon>Ramlibacter</taxon>
    </lineage>
</organism>
<dbReference type="InterPro" id="IPR050411">
    <property type="entry name" value="AlphaKG_dependent_hydroxylases"/>
</dbReference>
<keyword evidence="6" id="KW-1185">Reference proteome</keyword>
<keyword evidence="5" id="KW-0223">Dioxygenase</keyword>